<keyword evidence="1" id="KW-0472">Membrane</keyword>
<name>A0A2K4ZG28_9FIRM</name>
<evidence type="ECO:0000256" key="1">
    <source>
        <dbReference type="SAM" id="Phobius"/>
    </source>
</evidence>
<feature type="transmembrane region" description="Helical" evidence="1">
    <location>
        <begin position="196"/>
        <end position="218"/>
    </location>
</feature>
<dbReference type="AlphaFoldDB" id="A0A2K4ZG28"/>
<evidence type="ECO:0000313" key="3">
    <source>
        <dbReference type="Proteomes" id="UP000236311"/>
    </source>
</evidence>
<dbReference type="RefSeq" id="WP_103239532.1">
    <property type="nucleotide sequence ID" value="NZ_JANJZD010000001.1"/>
</dbReference>
<dbReference type="EMBL" id="OFSM01000010">
    <property type="protein sequence ID" value="SOY29420.1"/>
    <property type="molecule type" value="Genomic_DNA"/>
</dbReference>
<protein>
    <recommendedName>
        <fullName evidence="4">Mannosyltransferase related to Gpi18</fullName>
    </recommendedName>
</protein>
<keyword evidence="1" id="KW-1133">Transmembrane helix</keyword>
<feature type="transmembrane region" description="Helical" evidence="1">
    <location>
        <begin position="312"/>
        <end position="340"/>
    </location>
</feature>
<evidence type="ECO:0008006" key="4">
    <source>
        <dbReference type="Google" id="ProtNLM"/>
    </source>
</evidence>
<reference evidence="2 3" key="1">
    <citation type="submission" date="2018-01" db="EMBL/GenBank/DDBJ databases">
        <authorList>
            <person name="Gaut B.S."/>
            <person name="Morton B.R."/>
            <person name="Clegg M.T."/>
            <person name="Duvall M.R."/>
        </authorList>
    </citation>
    <scope>NUCLEOTIDE SEQUENCE [LARGE SCALE GENOMIC DNA]</scope>
    <source>
        <strain evidence="2">GP69</strain>
    </source>
</reference>
<organism evidence="2 3">
    <name type="scientific">Acetatifactor muris</name>
    <dbReference type="NCBI Taxonomy" id="879566"/>
    <lineage>
        <taxon>Bacteria</taxon>
        <taxon>Bacillati</taxon>
        <taxon>Bacillota</taxon>
        <taxon>Clostridia</taxon>
        <taxon>Lachnospirales</taxon>
        <taxon>Lachnospiraceae</taxon>
        <taxon>Acetatifactor</taxon>
    </lineage>
</organism>
<feature type="transmembrane region" description="Helical" evidence="1">
    <location>
        <begin position="254"/>
        <end position="277"/>
    </location>
</feature>
<sequence>MHSSKYYNPISIYILLAVVSVVAVSIRYLGRDIITVDFENCLNLWHLEMQNAGPGIEALLAYTGDYPMPYAFIIWLLGKLPVPFLYSWKLFNVAFDFALAIMAGKVVRELKPESCWSFPLGFCITLLLPNVILNSGFWGQCDCVYTTFLLAAFYFWLRKKYPVVMIMLGIAFSFKLQSIFFMPFLLIAYWQKRKFSILQFLLIPITMLVTNIPAVIAGCSPMITFTKYIGLTTECPWLYYYYPNIWFFYQIRPYYRFGTCPILLTVVVLMIFVILLVKNKIIPDHNNALPILLWTAYTCAFFLPAMHERYGYFMELLAVIMAIIHIRSLWIPVIMILCTFPKYLFAVGIGDNPLSIQMAEAMGNTFLYIACTCVLWYQLFSGNEKRISFRKPE</sequence>
<accession>A0A2K4ZG28</accession>
<dbReference type="Proteomes" id="UP000236311">
    <property type="component" value="Unassembled WGS sequence"/>
</dbReference>
<gene>
    <name evidence="2" type="ORF">AMURIS_02135</name>
</gene>
<dbReference type="OrthoDB" id="9776737at2"/>
<feature type="transmembrane region" description="Helical" evidence="1">
    <location>
        <begin position="289"/>
        <end position="306"/>
    </location>
</feature>
<keyword evidence="3" id="KW-1185">Reference proteome</keyword>
<evidence type="ECO:0000313" key="2">
    <source>
        <dbReference type="EMBL" id="SOY29420.1"/>
    </source>
</evidence>
<keyword evidence="1" id="KW-0812">Transmembrane</keyword>
<feature type="transmembrane region" description="Helical" evidence="1">
    <location>
        <begin position="164"/>
        <end position="190"/>
    </location>
</feature>
<proteinExistence type="predicted"/>
<feature type="transmembrane region" description="Helical" evidence="1">
    <location>
        <begin position="361"/>
        <end position="380"/>
    </location>
</feature>
<feature type="transmembrane region" description="Helical" evidence="1">
    <location>
        <begin position="12"/>
        <end position="30"/>
    </location>
</feature>
<feature type="transmembrane region" description="Helical" evidence="1">
    <location>
        <begin position="115"/>
        <end position="131"/>
    </location>
</feature>
<feature type="transmembrane region" description="Helical" evidence="1">
    <location>
        <begin position="137"/>
        <end position="157"/>
    </location>
</feature>